<dbReference type="EMBL" id="CP046268">
    <property type="protein sequence ID" value="QMV15670.1"/>
    <property type="molecule type" value="Genomic_DNA"/>
</dbReference>
<reference evidence="2 3" key="1">
    <citation type="submission" date="2016-12" db="EMBL/GenBank/DDBJ databases">
        <authorList>
            <person name="Song W.-J."/>
            <person name="Kurnit D.M."/>
        </authorList>
    </citation>
    <scope>NUCLEOTIDE SEQUENCE [LARGE SCALE GENOMIC DNA]</scope>
    <source>
        <strain evidence="2 3">CECT 9026</strain>
    </source>
</reference>
<reference evidence="1 4" key="3">
    <citation type="journal article" date="2020" name="J. Nat. Prod.">
        <title>Genomics-Metabolomics Profiling Disclosed Marine Vibrio spartinae 3.6 as a Producer of a New Branched Side Chain Prodigiosin.</title>
        <authorList>
            <person name="Vitale G.A."/>
            <person name="Sciarretta M."/>
            <person name="Palma Esposito F."/>
            <person name="January G.G."/>
            <person name="Giaccio M."/>
            <person name="Bunk B."/>
            <person name="Sproer C."/>
            <person name="Bajerski F."/>
            <person name="Power D."/>
            <person name="Festa C."/>
            <person name="Monti M.C."/>
            <person name="D'Auria M.V."/>
            <person name="de Pascale D."/>
        </authorList>
    </citation>
    <scope>NUCLEOTIDE SEQUENCE [LARGE SCALE GENOMIC DNA]</scope>
    <source>
        <strain evidence="1 4">3.6</strain>
    </source>
</reference>
<accession>A0A1N6MB21</accession>
<reference evidence="1" key="2">
    <citation type="submission" date="2019-11" db="EMBL/GenBank/DDBJ databases">
        <authorList>
            <person name="January G."/>
            <person name="Bunk B."/>
        </authorList>
    </citation>
    <scope>NUCLEOTIDE SEQUENCE</scope>
    <source>
        <strain evidence="1">3.6</strain>
    </source>
</reference>
<dbReference type="Proteomes" id="UP000515264">
    <property type="component" value="Chromosome 1"/>
</dbReference>
<evidence type="ECO:0000313" key="3">
    <source>
        <dbReference type="Proteomes" id="UP000184774"/>
    </source>
</evidence>
<organism evidence="2 3">
    <name type="scientific">Vibrio spartinae</name>
    <dbReference type="NCBI Taxonomy" id="1918945"/>
    <lineage>
        <taxon>Bacteria</taxon>
        <taxon>Pseudomonadati</taxon>
        <taxon>Pseudomonadota</taxon>
        <taxon>Gammaproteobacteria</taxon>
        <taxon>Vibrionales</taxon>
        <taxon>Vibrionaceae</taxon>
        <taxon>Vibrio</taxon>
    </lineage>
</organism>
<name>A0A1N6MB21_9VIBR</name>
<evidence type="ECO:0000313" key="2">
    <source>
        <dbReference type="EMBL" id="SIO96613.1"/>
    </source>
</evidence>
<proteinExistence type="predicted"/>
<protein>
    <submittedName>
        <fullName evidence="2">Uncharacterized protein</fullName>
    </submittedName>
</protein>
<dbReference type="EMBL" id="FSSB01000034">
    <property type="protein sequence ID" value="SIO96613.1"/>
    <property type="molecule type" value="Genomic_DNA"/>
</dbReference>
<keyword evidence="4" id="KW-1185">Reference proteome</keyword>
<evidence type="ECO:0000313" key="4">
    <source>
        <dbReference type="Proteomes" id="UP000515264"/>
    </source>
</evidence>
<dbReference type="AlphaFoldDB" id="A0A1N6MB21"/>
<gene>
    <name evidence="2" type="ORF">VSP9026_04416</name>
    <name evidence="1" type="ORF">Vspart_03014</name>
</gene>
<dbReference type="Proteomes" id="UP000184774">
    <property type="component" value="Unassembled WGS sequence"/>
</dbReference>
<evidence type="ECO:0000313" key="1">
    <source>
        <dbReference type="EMBL" id="QMV15670.1"/>
    </source>
</evidence>
<sequence>MVIDEWAEDALVPVESTSFEAIGGGMYNPASLDSNDQHRVSRFALLGYSGLYS</sequence>